<dbReference type="EMBL" id="CP015217">
    <property type="protein sequence ID" value="AOP35867.1"/>
    <property type="molecule type" value="Genomic_DNA"/>
</dbReference>
<keyword evidence="1" id="KW-0732">Signal</keyword>
<evidence type="ECO:0000313" key="4">
    <source>
        <dbReference type="Proteomes" id="UP000094197"/>
    </source>
</evidence>
<dbReference type="Proteomes" id="UP000094197">
    <property type="component" value="Chromosome 1"/>
</dbReference>
<keyword evidence="4" id="KW-1185">Reference proteome</keyword>
<dbReference type="InterPro" id="IPR000073">
    <property type="entry name" value="AB_hydrolase_1"/>
</dbReference>
<accession>A0A1D7V228</accession>
<sequence>MRKVNLRILFVLAFLITNVTYASGGGSSSKPLSGSYPIILAHGTLGWGNGSTITDYWGGNAVYLRNQGATVLTPTVTSLESSSARAVQLKSQILAALAANNYTGKVHIIGHSQGGLDSRYMIANLGMASKIASLTTLNTPHRGSPIANIMLAVIPSWLLPSVSIVVGSVVKIVLGQSNQNASAALKMFTTETLKTFNTNTPNNSSVKYFSYGSTISIPDLIQHPLMGLLQPICAIGGPFYGLSIANDGVVPDSSQRWGTWKGGPSIPLLTTGIDHLEAPNTLYMGSLWYDSNAYFLKMASNAKSNQ</sequence>
<dbReference type="OrthoDB" id="9765872at2"/>
<name>A0A1D7V228_9LEPT</name>
<dbReference type="Gene3D" id="3.40.50.1820">
    <property type="entry name" value="alpha/beta hydrolase"/>
    <property type="match status" value="1"/>
</dbReference>
<dbReference type="RefSeq" id="WP_069609072.1">
    <property type="nucleotide sequence ID" value="NZ_CP015217.1"/>
</dbReference>
<feature type="signal peptide" evidence="1">
    <location>
        <begin position="1"/>
        <end position="22"/>
    </location>
</feature>
<proteinExistence type="predicted"/>
<protein>
    <submittedName>
        <fullName evidence="3">Lipase</fullName>
    </submittedName>
</protein>
<dbReference type="SUPFAM" id="SSF53474">
    <property type="entry name" value="alpha/beta-Hydrolases"/>
    <property type="match status" value="1"/>
</dbReference>
<reference evidence="3 4" key="1">
    <citation type="submission" date="2016-04" db="EMBL/GenBank/DDBJ databases">
        <title>Complete genome seqeunce of Leptospira alstonii serovar Room22.</title>
        <authorList>
            <person name="Nally J.E."/>
            <person name="Bayles D.O."/>
            <person name="Hurley D."/>
            <person name="Fanning S."/>
            <person name="McMahon B.J."/>
            <person name="Arent Z."/>
        </authorList>
    </citation>
    <scope>NUCLEOTIDE SEQUENCE [LARGE SCALE GENOMIC DNA]</scope>
    <source>
        <strain evidence="3 4">GWTS #1</strain>
    </source>
</reference>
<feature type="domain" description="AB hydrolase-1" evidence="2">
    <location>
        <begin position="36"/>
        <end position="253"/>
    </location>
</feature>
<dbReference type="KEGG" id="laj:A0128_02990"/>
<dbReference type="InterPro" id="IPR029058">
    <property type="entry name" value="AB_hydrolase_fold"/>
</dbReference>
<gene>
    <name evidence="3" type="ORF">A0128_02990</name>
</gene>
<evidence type="ECO:0000313" key="3">
    <source>
        <dbReference type="EMBL" id="AOP35867.1"/>
    </source>
</evidence>
<feature type="chain" id="PRO_5009100457" evidence="1">
    <location>
        <begin position="23"/>
        <end position="306"/>
    </location>
</feature>
<dbReference type="AlphaFoldDB" id="A0A1D7V228"/>
<dbReference type="Pfam" id="PF00561">
    <property type="entry name" value="Abhydrolase_1"/>
    <property type="match status" value="1"/>
</dbReference>
<evidence type="ECO:0000256" key="1">
    <source>
        <dbReference type="SAM" id="SignalP"/>
    </source>
</evidence>
<organism evidence="3 4">
    <name type="scientific">Leptospira tipperaryensis</name>
    <dbReference type="NCBI Taxonomy" id="2564040"/>
    <lineage>
        <taxon>Bacteria</taxon>
        <taxon>Pseudomonadati</taxon>
        <taxon>Spirochaetota</taxon>
        <taxon>Spirochaetia</taxon>
        <taxon>Leptospirales</taxon>
        <taxon>Leptospiraceae</taxon>
        <taxon>Leptospira</taxon>
    </lineage>
</organism>
<evidence type="ECO:0000259" key="2">
    <source>
        <dbReference type="Pfam" id="PF00561"/>
    </source>
</evidence>